<dbReference type="SUPFAM" id="SSF55729">
    <property type="entry name" value="Acyl-CoA N-acyltransferases (Nat)"/>
    <property type="match status" value="1"/>
</dbReference>
<dbReference type="RefSeq" id="WP_266349506.1">
    <property type="nucleotide sequence ID" value="NZ_JAPKNG010000004.1"/>
</dbReference>
<evidence type="ECO:0000313" key="5">
    <source>
        <dbReference type="Proteomes" id="UP001241603"/>
    </source>
</evidence>
<dbReference type="PANTHER" id="PTHR43877:SF1">
    <property type="entry name" value="ACETYLTRANSFERASE"/>
    <property type="match status" value="1"/>
</dbReference>
<dbReference type="CDD" id="cd04301">
    <property type="entry name" value="NAT_SF"/>
    <property type="match status" value="1"/>
</dbReference>
<gene>
    <name evidence="4" type="ORF">QO014_002992</name>
</gene>
<keyword evidence="1" id="KW-0808">Transferase</keyword>
<dbReference type="InterPro" id="IPR050832">
    <property type="entry name" value="Bact_Acetyltransf"/>
</dbReference>
<protein>
    <submittedName>
        <fullName evidence="4">GNAT superfamily N-acetyltransferase</fullName>
    </submittedName>
</protein>
<evidence type="ECO:0000256" key="1">
    <source>
        <dbReference type="ARBA" id="ARBA00022679"/>
    </source>
</evidence>
<keyword evidence="5" id="KW-1185">Reference proteome</keyword>
<sequence length="168" mass="18070">MSELSIRKATEADLPVLLALYGQPSFNNGRVVTLDEARAIFARMALYPDFAAYLAEIEGVVVGTFALMVIDNIAHWGTPTALVENVVVAEGRQGGGIGRAMMRAAFQIAEAKGAYKVALSSGMRNEKAHAFYESLGFEKYGFSFRLDPPPAAQSAEPGLAVDLIEERA</sequence>
<reference evidence="4 5" key="1">
    <citation type="submission" date="2023-07" db="EMBL/GenBank/DDBJ databases">
        <title>Genomic Encyclopedia of Type Strains, Phase IV (KMG-IV): sequencing the most valuable type-strain genomes for metagenomic binning, comparative biology and taxonomic classification.</title>
        <authorList>
            <person name="Goeker M."/>
        </authorList>
    </citation>
    <scope>NUCLEOTIDE SEQUENCE [LARGE SCALE GENOMIC DNA]</scope>
    <source>
        <strain evidence="4 5">B6-8</strain>
    </source>
</reference>
<dbReference type="PROSITE" id="PS51186">
    <property type="entry name" value="GNAT"/>
    <property type="match status" value="1"/>
</dbReference>
<organism evidence="4 5">
    <name type="scientific">Kaistia dalseonensis</name>
    <dbReference type="NCBI Taxonomy" id="410840"/>
    <lineage>
        <taxon>Bacteria</taxon>
        <taxon>Pseudomonadati</taxon>
        <taxon>Pseudomonadota</taxon>
        <taxon>Alphaproteobacteria</taxon>
        <taxon>Hyphomicrobiales</taxon>
        <taxon>Kaistiaceae</taxon>
        <taxon>Kaistia</taxon>
    </lineage>
</organism>
<dbReference type="Pfam" id="PF00583">
    <property type="entry name" value="Acetyltransf_1"/>
    <property type="match status" value="1"/>
</dbReference>
<dbReference type="EMBL" id="JAUSVO010000004">
    <property type="protein sequence ID" value="MDQ0438597.1"/>
    <property type="molecule type" value="Genomic_DNA"/>
</dbReference>
<dbReference type="Gene3D" id="3.40.630.30">
    <property type="match status" value="1"/>
</dbReference>
<evidence type="ECO:0000259" key="3">
    <source>
        <dbReference type="PROSITE" id="PS51186"/>
    </source>
</evidence>
<dbReference type="InterPro" id="IPR000182">
    <property type="entry name" value="GNAT_dom"/>
</dbReference>
<proteinExistence type="predicted"/>
<dbReference type="InterPro" id="IPR016181">
    <property type="entry name" value="Acyl_CoA_acyltransferase"/>
</dbReference>
<feature type="domain" description="N-acetyltransferase" evidence="3">
    <location>
        <begin position="4"/>
        <end position="156"/>
    </location>
</feature>
<evidence type="ECO:0000313" key="4">
    <source>
        <dbReference type="EMBL" id="MDQ0438597.1"/>
    </source>
</evidence>
<comment type="caution">
    <text evidence="4">The sequence shown here is derived from an EMBL/GenBank/DDBJ whole genome shotgun (WGS) entry which is preliminary data.</text>
</comment>
<name>A0ABU0H9D0_9HYPH</name>
<dbReference type="PANTHER" id="PTHR43877">
    <property type="entry name" value="AMINOALKYLPHOSPHONATE N-ACETYLTRANSFERASE-RELATED-RELATED"/>
    <property type="match status" value="1"/>
</dbReference>
<keyword evidence="2" id="KW-0012">Acyltransferase</keyword>
<dbReference type="Proteomes" id="UP001241603">
    <property type="component" value="Unassembled WGS sequence"/>
</dbReference>
<evidence type="ECO:0000256" key="2">
    <source>
        <dbReference type="ARBA" id="ARBA00023315"/>
    </source>
</evidence>
<accession>A0ABU0H9D0</accession>